<feature type="transmembrane region" description="Helical" evidence="2">
    <location>
        <begin position="98"/>
        <end position="120"/>
    </location>
</feature>
<evidence type="ECO:0000256" key="1">
    <source>
        <dbReference type="SAM" id="MobiDB-lite"/>
    </source>
</evidence>
<reference evidence="3" key="2">
    <citation type="submission" date="2022-01" db="EMBL/GenBank/DDBJ databases">
        <authorList>
            <person name="Yamashiro T."/>
            <person name="Shiraishi A."/>
            <person name="Satake H."/>
            <person name="Nakayama K."/>
        </authorList>
    </citation>
    <scope>NUCLEOTIDE SEQUENCE</scope>
</reference>
<accession>A0ABQ5AB89</accession>
<gene>
    <name evidence="3" type="ORF">Tco_0819550</name>
</gene>
<keyword evidence="4" id="KW-1185">Reference proteome</keyword>
<evidence type="ECO:0000313" key="4">
    <source>
        <dbReference type="Proteomes" id="UP001151760"/>
    </source>
</evidence>
<organism evidence="3 4">
    <name type="scientific">Tanacetum coccineum</name>
    <dbReference type="NCBI Taxonomy" id="301880"/>
    <lineage>
        <taxon>Eukaryota</taxon>
        <taxon>Viridiplantae</taxon>
        <taxon>Streptophyta</taxon>
        <taxon>Embryophyta</taxon>
        <taxon>Tracheophyta</taxon>
        <taxon>Spermatophyta</taxon>
        <taxon>Magnoliopsida</taxon>
        <taxon>eudicotyledons</taxon>
        <taxon>Gunneridae</taxon>
        <taxon>Pentapetalae</taxon>
        <taxon>asterids</taxon>
        <taxon>campanulids</taxon>
        <taxon>Asterales</taxon>
        <taxon>Asteraceae</taxon>
        <taxon>Asteroideae</taxon>
        <taxon>Anthemideae</taxon>
        <taxon>Anthemidinae</taxon>
        <taxon>Tanacetum</taxon>
    </lineage>
</organism>
<feature type="compositionally biased region" description="Gly residues" evidence="1">
    <location>
        <begin position="161"/>
        <end position="170"/>
    </location>
</feature>
<sequence>MTCYDDDEILFILLALRFCIALLSHSKFWHINWVYTLNLRAHQLYVDIFEYHFQVKLMLSDVSSTRRPLADLRVSLEDLFFGRLHSKVSFMVFHGTRFHLLLEEVIALLFGMHLVFLYVTTMCYDDQSLRCASCFRLRRGVTDWTGGQTSSGGGRTREQTGRGGGRGNGMNRGVNEIPDFPTGIVQQLQYMLPTIVAQVGDHIKNQGINGIQNDNADDDNIHEDVRNVNVSNAYTRWVEKMEAIQDISGCGVNQMVNYVAGSLTDKALTWWNTQVQARSRETAVGMT</sequence>
<keyword evidence="2" id="KW-0812">Transmembrane</keyword>
<feature type="transmembrane region" description="Helical" evidence="2">
    <location>
        <begin position="9"/>
        <end position="29"/>
    </location>
</feature>
<protein>
    <recommendedName>
        <fullName evidence="5">Reverse transcriptase domain-containing protein</fullName>
    </recommendedName>
</protein>
<comment type="caution">
    <text evidence="3">The sequence shown here is derived from an EMBL/GenBank/DDBJ whole genome shotgun (WGS) entry which is preliminary data.</text>
</comment>
<evidence type="ECO:0000313" key="3">
    <source>
        <dbReference type="EMBL" id="GJS98380.1"/>
    </source>
</evidence>
<proteinExistence type="predicted"/>
<feature type="region of interest" description="Disordered" evidence="1">
    <location>
        <begin position="145"/>
        <end position="172"/>
    </location>
</feature>
<evidence type="ECO:0000256" key="2">
    <source>
        <dbReference type="SAM" id="Phobius"/>
    </source>
</evidence>
<name>A0ABQ5AB89_9ASTR</name>
<dbReference type="Proteomes" id="UP001151760">
    <property type="component" value="Unassembled WGS sequence"/>
</dbReference>
<dbReference type="EMBL" id="BQNB010012039">
    <property type="protein sequence ID" value="GJS98380.1"/>
    <property type="molecule type" value="Genomic_DNA"/>
</dbReference>
<keyword evidence="2" id="KW-1133">Transmembrane helix</keyword>
<keyword evidence="2" id="KW-0472">Membrane</keyword>
<reference evidence="3" key="1">
    <citation type="journal article" date="2022" name="Int. J. Mol. Sci.">
        <title>Draft Genome of Tanacetum Coccineum: Genomic Comparison of Closely Related Tanacetum-Family Plants.</title>
        <authorList>
            <person name="Yamashiro T."/>
            <person name="Shiraishi A."/>
            <person name="Nakayama K."/>
            <person name="Satake H."/>
        </authorList>
    </citation>
    <scope>NUCLEOTIDE SEQUENCE</scope>
</reference>
<evidence type="ECO:0008006" key="5">
    <source>
        <dbReference type="Google" id="ProtNLM"/>
    </source>
</evidence>